<keyword evidence="10" id="KW-1185">Reference proteome</keyword>
<dbReference type="Proteomes" id="UP000285190">
    <property type="component" value="Unassembled WGS sequence"/>
</dbReference>
<comment type="similarity">
    <text evidence="1 5">Belongs to the FliD family.</text>
</comment>
<dbReference type="InterPro" id="IPR003481">
    <property type="entry name" value="FliD_N"/>
</dbReference>
<evidence type="ECO:0000256" key="2">
    <source>
        <dbReference type="ARBA" id="ARBA00011255"/>
    </source>
</evidence>
<name>A0A418X0G4_9BURK</name>
<comment type="subcellular location">
    <subcellularLocation>
        <location evidence="5">Secreted</location>
    </subcellularLocation>
    <subcellularLocation>
        <location evidence="5">Bacterial flagellum</location>
    </subcellularLocation>
</comment>
<organism evidence="9 10">
    <name type="scientific">Noviherbaspirillum cavernae</name>
    <dbReference type="NCBI Taxonomy" id="2320862"/>
    <lineage>
        <taxon>Bacteria</taxon>
        <taxon>Pseudomonadati</taxon>
        <taxon>Pseudomonadota</taxon>
        <taxon>Betaproteobacteria</taxon>
        <taxon>Burkholderiales</taxon>
        <taxon>Oxalobacteraceae</taxon>
        <taxon>Noviherbaspirillum</taxon>
    </lineage>
</organism>
<feature type="domain" description="Flagellar hook-associated protein 2 N-terminal" evidence="7">
    <location>
        <begin position="11"/>
        <end position="108"/>
    </location>
</feature>
<dbReference type="GO" id="GO:0071973">
    <property type="term" value="P:bacterial-type flagellum-dependent cell motility"/>
    <property type="evidence" value="ECO:0007669"/>
    <property type="project" value="TreeGrafter"/>
</dbReference>
<feature type="region of interest" description="Disordered" evidence="6">
    <location>
        <begin position="146"/>
        <end position="165"/>
    </location>
</feature>
<dbReference type="GO" id="GO:0009424">
    <property type="term" value="C:bacterial-type flagellum hook"/>
    <property type="evidence" value="ECO:0007669"/>
    <property type="project" value="UniProtKB-UniRule"/>
</dbReference>
<evidence type="ECO:0000256" key="1">
    <source>
        <dbReference type="ARBA" id="ARBA00009764"/>
    </source>
</evidence>
<evidence type="ECO:0000259" key="8">
    <source>
        <dbReference type="Pfam" id="PF07195"/>
    </source>
</evidence>
<evidence type="ECO:0000256" key="6">
    <source>
        <dbReference type="SAM" id="MobiDB-lite"/>
    </source>
</evidence>
<comment type="function">
    <text evidence="5">Required for morphogenesis and for the elongation of the flagellar filament by facilitating polymerization of the flagellin monomers at the tip of growing filament. Forms a capping structure, which prevents flagellin subunits (transported through the central channel of the flagellum) from leaking out without polymerization at the distal end.</text>
</comment>
<dbReference type="RefSeq" id="WP_119738113.1">
    <property type="nucleotide sequence ID" value="NZ_QYUN01000002.1"/>
</dbReference>
<dbReference type="Pfam" id="PF07196">
    <property type="entry name" value="Flagellin_IN"/>
    <property type="match status" value="1"/>
</dbReference>
<keyword evidence="5" id="KW-0964">Secreted</keyword>
<evidence type="ECO:0000313" key="10">
    <source>
        <dbReference type="Proteomes" id="UP000285190"/>
    </source>
</evidence>
<dbReference type="InterPro" id="IPR010810">
    <property type="entry name" value="Flagellin_hook_IN_motif"/>
</dbReference>
<dbReference type="Pfam" id="PF07195">
    <property type="entry name" value="FliD_C"/>
    <property type="match status" value="1"/>
</dbReference>
<dbReference type="AlphaFoldDB" id="A0A418X0G4"/>
<dbReference type="InterPro" id="IPR010809">
    <property type="entry name" value="FliD_C"/>
</dbReference>
<feature type="domain" description="Flagellar hook-associated protein 2 C-terminal" evidence="8">
    <location>
        <begin position="253"/>
        <end position="662"/>
    </location>
</feature>
<dbReference type="GO" id="GO:0005576">
    <property type="term" value="C:extracellular region"/>
    <property type="evidence" value="ECO:0007669"/>
    <property type="project" value="UniProtKB-SubCell"/>
</dbReference>
<dbReference type="GO" id="GO:0007155">
    <property type="term" value="P:cell adhesion"/>
    <property type="evidence" value="ECO:0007669"/>
    <property type="project" value="InterPro"/>
</dbReference>
<dbReference type="Pfam" id="PF02465">
    <property type="entry name" value="FliD_N"/>
    <property type="match status" value="1"/>
</dbReference>
<dbReference type="PANTHER" id="PTHR30288">
    <property type="entry name" value="FLAGELLAR CAP/ASSEMBLY PROTEIN FLID"/>
    <property type="match status" value="1"/>
</dbReference>
<keyword evidence="3" id="KW-0175">Coiled coil</keyword>
<reference evidence="9 10" key="1">
    <citation type="submission" date="2018-09" db="EMBL/GenBank/DDBJ databases">
        <authorList>
            <person name="Zhu H."/>
        </authorList>
    </citation>
    <scope>NUCLEOTIDE SEQUENCE [LARGE SCALE GENOMIC DNA]</scope>
    <source>
        <strain evidence="9 10">K2R10-39</strain>
    </source>
</reference>
<proteinExistence type="inferred from homology"/>
<protein>
    <recommendedName>
        <fullName evidence="5">Flagellar hook-associated protein 2</fullName>
        <shortName evidence="5">HAP2</shortName>
    </recommendedName>
    <alternativeName>
        <fullName evidence="5">Flagellar cap protein</fullName>
    </alternativeName>
</protein>
<comment type="caution">
    <text evidence="9">The sequence shown here is derived from an EMBL/GenBank/DDBJ whole genome shotgun (WGS) entry which is preliminary data.</text>
</comment>
<dbReference type="EMBL" id="QYUN01000002">
    <property type="protein sequence ID" value="RJG05966.1"/>
    <property type="molecule type" value="Genomic_DNA"/>
</dbReference>
<evidence type="ECO:0000313" key="9">
    <source>
        <dbReference type="EMBL" id="RJG05966.1"/>
    </source>
</evidence>
<keyword evidence="9" id="KW-0966">Cell projection</keyword>
<evidence type="ECO:0000256" key="5">
    <source>
        <dbReference type="RuleBase" id="RU362066"/>
    </source>
</evidence>
<dbReference type="GO" id="GO:0009421">
    <property type="term" value="C:bacterial-type flagellum filament cap"/>
    <property type="evidence" value="ECO:0007669"/>
    <property type="project" value="InterPro"/>
</dbReference>
<keyword evidence="4 5" id="KW-0975">Bacterial flagellum</keyword>
<evidence type="ECO:0000259" key="7">
    <source>
        <dbReference type="Pfam" id="PF02465"/>
    </source>
</evidence>
<evidence type="ECO:0000256" key="3">
    <source>
        <dbReference type="ARBA" id="ARBA00023054"/>
    </source>
</evidence>
<dbReference type="InterPro" id="IPR040026">
    <property type="entry name" value="FliD"/>
</dbReference>
<comment type="subunit">
    <text evidence="2 5">Homopentamer.</text>
</comment>
<sequence>MAGISSPGIGSNLDINSIITKLMQAEASAPSLALTRKEASYQAKLSAFGNLSSALGAFQTALSSLNTQSTFQSVNATPSDASIFTATATAKATAGSYNVNITQLAQAQTIASAGQASTTATIGGGSTTTLTFQFGTVTGGKLQNGQYVNDPTATPPDPAFTQDPNKTSGTVTIDSTNNSLQGIRDAINKANLGVTATIVSDGSATPHHLVIKSNETGATSNMKISVAGSETALSDLLAYDPAGTQNMTQSAAGQSAVLTVNGIAVTSQSNIINGAIEGVTLTAAKVGSSSLSIARNTSAVQSSVTAFVKAYNDVNSTIKKLTAYNEDRTLSGPLIGDSSVRNIEAQLRKMMSSPLTGSSGSLTTLSQAGISIDQKGVMSLDATKLSTAMSKNMDDVTALFSSIGKTTDSLVSYVSSTSATSPGTNEVVVSQLATQGKLIGSLVIGGSTAINAGNKDMTVTVNGVTSSVSLVEGTYTPAQLAAQLQSAINGISAFSSKGIAVSATIDASGKLSLTSNTFGSTSKVSLSGNAASVLVGASPAATDGVDVAGTIGGIAAGGSGQFLTGAAGSTAAGLKLQITGGATGSRGTVNFSQGYAFHLTNLLDEFVNSKDGMISGRTKSLQDGITNVSKEREKLDARLTEIEARYRKQFTALDVMISKLNSTSSYLTQQLEQISNLSQS</sequence>
<keyword evidence="9" id="KW-0969">Cilium</keyword>
<dbReference type="PANTHER" id="PTHR30288:SF0">
    <property type="entry name" value="FLAGELLAR HOOK-ASSOCIATED PROTEIN 2"/>
    <property type="match status" value="1"/>
</dbReference>
<dbReference type="OrthoDB" id="9810816at2"/>
<gene>
    <name evidence="9" type="ORF">D3870_07985</name>
</gene>
<keyword evidence="9" id="KW-0282">Flagellum</keyword>
<accession>A0A418X0G4</accession>
<evidence type="ECO:0000256" key="4">
    <source>
        <dbReference type="ARBA" id="ARBA00023143"/>
    </source>
</evidence>